<feature type="transmembrane region" description="Helical" evidence="1">
    <location>
        <begin position="34"/>
        <end position="52"/>
    </location>
</feature>
<reference evidence="2 3" key="1">
    <citation type="journal article" date="2021" name="Int. J. Syst. Evol. Microbiol.">
        <title>Amazonocrinis nigriterrae gen. nov., sp. nov., Atlanticothrix silvestris gen. nov., sp. nov. and Dendronalium phyllosphericum gen. nov., sp. nov., nostocacean cyanobacteria from Brazilian environments.</title>
        <authorList>
            <person name="Alvarenga D.O."/>
            <person name="Andreote A.P.D."/>
            <person name="Branco L.H.Z."/>
            <person name="Delbaje E."/>
            <person name="Cruz R.B."/>
            <person name="Varani A.M."/>
            <person name="Fiore M.F."/>
        </authorList>
    </citation>
    <scope>NUCLEOTIDE SEQUENCE [LARGE SCALE GENOMIC DNA]</scope>
    <source>
        <strain evidence="2 3">CENA357</strain>
    </source>
</reference>
<proteinExistence type="predicted"/>
<comment type="caution">
    <text evidence="2">The sequence shown here is derived from an EMBL/GenBank/DDBJ whole genome shotgun (WGS) entry which is preliminary data.</text>
</comment>
<sequence length="53" mass="5886">MDDESFLYVEIVTPVKVDDGSSFSKSNTRQTHPLLILLFVGTSLEIAIAPFSR</sequence>
<dbReference type="RefSeq" id="WP_214439004.1">
    <property type="nucleotide sequence ID" value="NZ_JAECZB010000017.1"/>
</dbReference>
<evidence type="ECO:0000313" key="2">
    <source>
        <dbReference type="EMBL" id="MBH8552702.1"/>
    </source>
</evidence>
<accession>A0A8J7HBK8</accession>
<evidence type="ECO:0000313" key="3">
    <source>
        <dbReference type="Proteomes" id="UP000599391"/>
    </source>
</evidence>
<dbReference type="EMBL" id="JAECZB010000017">
    <property type="protein sequence ID" value="MBH8552702.1"/>
    <property type="molecule type" value="Genomic_DNA"/>
</dbReference>
<keyword evidence="3" id="KW-1185">Reference proteome</keyword>
<gene>
    <name evidence="2" type="ORF">I8751_10020</name>
</gene>
<name>A0A8J7HBK8_9CYAN</name>
<organism evidence="2 3">
    <name type="scientific">Atlanticothrix silvestris CENA357</name>
    <dbReference type="NCBI Taxonomy" id="1725252"/>
    <lineage>
        <taxon>Bacteria</taxon>
        <taxon>Bacillati</taxon>
        <taxon>Cyanobacteriota</taxon>
        <taxon>Cyanophyceae</taxon>
        <taxon>Nostocales</taxon>
        <taxon>Nodulariaceae</taxon>
        <taxon>Atlanticothrix</taxon>
        <taxon>Atlanticothrix silvestris</taxon>
    </lineage>
</organism>
<dbReference type="AlphaFoldDB" id="A0A8J7HBK8"/>
<keyword evidence="1" id="KW-1133">Transmembrane helix</keyword>
<protein>
    <submittedName>
        <fullName evidence="2">Uncharacterized protein</fullName>
    </submittedName>
</protein>
<evidence type="ECO:0000256" key="1">
    <source>
        <dbReference type="SAM" id="Phobius"/>
    </source>
</evidence>
<dbReference type="Proteomes" id="UP000599391">
    <property type="component" value="Unassembled WGS sequence"/>
</dbReference>
<keyword evidence="1" id="KW-0812">Transmembrane</keyword>
<keyword evidence="1" id="KW-0472">Membrane</keyword>